<dbReference type="GO" id="GO:0051537">
    <property type="term" value="F:2 iron, 2 sulfur cluster binding"/>
    <property type="evidence" value="ECO:0007669"/>
    <property type="project" value="UniProtKB-KW"/>
</dbReference>
<evidence type="ECO:0000256" key="6">
    <source>
        <dbReference type="ARBA" id="ARBA00023014"/>
    </source>
</evidence>
<comment type="cofactor">
    <cofactor evidence="7">
        <name>[2Fe-2S] cluster</name>
        <dbReference type="ChEBI" id="CHEBI:190135"/>
    </cofactor>
</comment>
<sequence>MYVCLCNGVTESAIRNAVDEGVRTYRELSFKTGCGTTCGSCVPVARALLQECLSETESHFSPPELHVVSAA</sequence>
<dbReference type="InterPro" id="IPR052371">
    <property type="entry name" value="BFD-associated_ferredoxin"/>
</dbReference>
<feature type="domain" description="BFD-like [2Fe-2S]-binding" evidence="10">
    <location>
        <begin position="2"/>
        <end position="51"/>
    </location>
</feature>
<evidence type="ECO:0000256" key="9">
    <source>
        <dbReference type="ARBA" id="ARBA00046332"/>
    </source>
</evidence>
<evidence type="ECO:0000256" key="3">
    <source>
        <dbReference type="ARBA" id="ARBA00022723"/>
    </source>
</evidence>
<organism evidence="11 12">
    <name type="scientific">Elongatibacter sediminis</name>
    <dbReference type="NCBI Taxonomy" id="3119006"/>
    <lineage>
        <taxon>Bacteria</taxon>
        <taxon>Pseudomonadati</taxon>
        <taxon>Pseudomonadota</taxon>
        <taxon>Gammaproteobacteria</taxon>
        <taxon>Chromatiales</taxon>
        <taxon>Wenzhouxiangellaceae</taxon>
        <taxon>Elongatibacter</taxon>
    </lineage>
</organism>
<keyword evidence="4" id="KW-0249">Electron transport</keyword>
<dbReference type="RefSeq" id="WP_354696806.1">
    <property type="nucleotide sequence ID" value="NZ_JAZHOG010000014.1"/>
</dbReference>
<accession>A0AAW9RH25</accession>
<evidence type="ECO:0000256" key="5">
    <source>
        <dbReference type="ARBA" id="ARBA00023004"/>
    </source>
</evidence>
<evidence type="ECO:0000256" key="8">
    <source>
        <dbReference type="ARBA" id="ARBA00039386"/>
    </source>
</evidence>
<evidence type="ECO:0000259" key="10">
    <source>
        <dbReference type="Pfam" id="PF04324"/>
    </source>
</evidence>
<dbReference type="EMBL" id="JAZHOG010000014">
    <property type="protein sequence ID" value="MEJ8569482.1"/>
    <property type="molecule type" value="Genomic_DNA"/>
</dbReference>
<name>A0AAW9RH25_9GAMM</name>
<dbReference type="InterPro" id="IPR041854">
    <property type="entry name" value="BFD-like_2Fe2S-bd_dom_sf"/>
</dbReference>
<evidence type="ECO:0000256" key="1">
    <source>
        <dbReference type="ARBA" id="ARBA00022448"/>
    </source>
</evidence>
<keyword evidence="12" id="KW-1185">Reference proteome</keyword>
<keyword evidence="6" id="KW-0411">Iron-sulfur</keyword>
<evidence type="ECO:0000313" key="12">
    <source>
        <dbReference type="Proteomes" id="UP001359886"/>
    </source>
</evidence>
<dbReference type="InterPro" id="IPR007419">
    <property type="entry name" value="BFD-like_2Fe2S-bd_dom"/>
</dbReference>
<keyword evidence="2" id="KW-0001">2Fe-2S</keyword>
<evidence type="ECO:0000313" key="11">
    <source>
        <dbReference type="EMBL" id="MEJ8569482.1"/>
    </source>
</evidence>
<protein>
    <recommendedName>
        <fullName evidence="8">Bacterioferritin-associated ferredoxin</fullName>
    </recommendedName>
</protein>
<dbReference type="Gene3D" id="1.10.10.1100">
    <property type="entry name" value="BFD-like [2Fe-2S]-binding domain"/>
    <property type="match status" value="1"/>
</dbReference>
<comment type="caution">
    <text evidence="11">The sequence shown here is derived from an EMBL/GenBank/DDBJ whole genome shotgun (WGS) entry which is preliminary data.</text>
</comment>
<dbReference type="GO" id="GO:0046872">
    <property type="term" value="F:metal ion binding"/>
    <property type="evidence" value="ECO:0007669"/>
    <property type="project" value="UniProtKB-KW"/>
</dbReference>
<keyword evidence="3" id="KW-0479">Metal-binding</keyword>
<comment type="similarity">
    <text evidence="9">Belongs to the Bfd family.</text>
</comment>
<dbReference type="PANTHER" id="PTHR37424:SF1">
    <property type="entry name" value="BACTERIOFERRITIN-ASSOCIATED FERREDOXIN"/>
    <property type="match status" value="1"/>
</dbReference>
<dbReference type="Proteomes" id="UP001359886">
    <property type="component" value="Unassembled WGS sequence"/>
</dbReference>
<evidence type="ECO:0000256" key="2">
    <source>
        <dbReference type="ARBA" id="ARBA00022714"/>
    </source>
</evidence>
<reference evidence="11 12" key="1">
    <citation type="submission" date="2024-02" db="EMBL/GenBank/DDBJ databases">
        <title>A novel Wenzhouxiangellaceae bacterium, isolated from coastal sediments.</title>
        <authorList>
            <person name="Du Z.-J."/>
            <person name="Ye Y.-Q."/>
            <person name="Zhang X.-Y."/>
        </authorList>
    </citation>
    <scope>NUCLEOTIDE SEQUENCE [LARGE SCALE GENOMIC DNA]</scope>
    <source>
        <strain evidence="11 12">CH-27</strain>
    </source>
</reference>
<gene>
    <name evidence="11" type="ORF">V3330_17780</name>
</gene>
<keyword evidence="5" id="KW-0408">Iron</keyword>
<keyword evidence="1" id="KW-0813">Transport</keyword>
<dbReference type="AlphaFoldDB" id="A0AAW9RH25"/>
<evidence type="ECO:0000256" key="4">
    <source>
        <dbReference type="ARBA" id="ARBA00022982"/>
    </source>
</evidence>
<dbReference type="PANTHER" id="PTHR37424">
    <property type="entry name" value="BACTERIOFERRITIN-ASSOCIATED FERREDOXIN"/>
    <property type="match status" value="1"/>
</dbReference>
<dbReference type="Pfam" id="PF04324">
    <property type="entry name" value="Fer2_BFD"/>
    <property type="match status" value="1"/>
</dbReference>
<evidence type="ECO:0000256" key="7">
    <source>
        <dbReference type="ARBA" id="ARBA00034078"/>
    </source>
</evidence>
<proteinExistence type="inferred from homology"/>